<evidence type="ECO:0000313" key="2">
    <source>
        <dbReference type="EMBL" id="CAG9985130.1"/>
    </source>
</evidence>
<reference evidence="3" key="1">
    <citation type="submission" date="2019-06" db="EMBL/GenBank/DDBJ databases">
        <authorList>
            <person name="Broberg M."/>
        </authorList>
    </citation>
    <scope>NUCLEOTIDE SEQUENCE [LARGE SCALE GENOMIC DNA]</scope>
</reference>
<feature type="compositionally biased region" description="Basic and acidic residues" evidence="1">
    <location>
        <begin position="384"/>
        <end position="397"/>
    </location>
</feature>
<feature type="region of interest" description="Disordered" evidence="1">
    <location>
        <begin position="181"/>
        <end position="397"/>
    </location>
</feature>
<feature type="compositionally biased region" description="Basic and acidic residues" evidence="1">
    <location>
        <begin position="295"/>
        <end position="305"/>
    </location>
</feature>
<keyword evidence="3" id="KW-1185">Reference proteome</keyword>
<comment type="caution">
    <text evidence="2">The sequence shown here is derived from an EMBL/GenBank/DDBJ whole genome shotgun (WGS) entry which is preliminary data.</text>
</comment>
<accession>A0A9N9Y1D3</accession>
<dbReference type="Proteomes" id="UP000754883">
    <property type="component" value="Unassembled WGS sequence"/>
</dbReference>
<organism evidence="2 3">
    <name type="scientific">Clonostachys byssicola</name>
    <dbReference type="NCBI Taxonomy" id="160290"/>
    <lineage>
        <taxon>Eukaryota</taxon>
        <taxon>Fungi</taxon>
        <taxon>Dikarya</taxon>
        <taxon>Ascomycota</taxon>
        <taxon>Pezizomycotina</taxon>
        <taxon>Sordariomycetes</taxon>
        <taxon>Hypocreomycetidae</taxon>
        <taxon>Hypocreales</taxon>
        <taxon>Bionectriaceae</taxon>
        <taxon>Clonostachys</taxon>
    </lineage>
</organism>
<proteinExistence type="predicted"/>
<reference evidence="2 3" key="2">
    <citation type="submission" date="2021-10" db="EMBL/GenBank/DDBJ databases">
        <authorList>
            <person name="Piombo E."/>
        </authorList>
    </citation>
    <scope>NUCLEOTIDE SEQUENCE [LARGE SCALE GENOMIC DNA]</scope>
</reference>
<protein>
    <submittedName>
        <fullName evidence="2">Uncharacterized protein</fullName>
    </submittedName>
</protein>
<dbReference type="OrthoDB" id="5153642at2759"/>
<feature type="compositionally biased region" description="Polar residues" evidence="1">
    <location>
        <begin position="209"/>
        <end position="221"/>
    </location>
</feature>
<feature type="compositionally biased region" description="Low complexity" evidence="1">
    <location>
        <begin position="50"/>
        <end position="60"/>
    </location>
</feature>
<feature type="compositionally biased region" description="Basic and acidic residues" evidence="1">
    <location>
        <begin position="354"/>
        <end position="368"/>
    </location>
</feature>
<evidence type="ECO:0000256" key="1">
    <source>
        <dbReference type="SAM" id="MobiDB-lite"/>
    </source>
</evidence>
<sequence length="397" mass="43060">MDHSSKAQPDLDSPVQPSREVPNERDEDKESVEETPPPSPMPPKCEEESTPSQQCPQSTSATELEDTTGLNWLNAYGASQTPAFVSVTSRPSREQLPYLPIPAPGKSLQPAWNPTNPLASPLFGLVPPVNGRPPQPEPTQRKWYNEVKNLRTNEFSHTDATNHHGSPTYFPFSYPVFLGSPTDPRATPTWLPRDPPPPSPSQAPCYRPTSSSRGAPSTIAGSSRPAWSVSSSVALPKLHTKGHRQEPYQLSGRPGQSPRTPRPHYGPQPRVEAAQEAAASATEPEAGPAPTTSTLHDKLSHRVEEEAATNGPAVSVPKTRRDSSMPKGHFKGHRQEPYASSRRLRARPTPPIPKDPHDDLPHRGEGVAKEAAASVDETDAALPIREKQPVVGKGEEA</sequence>
<dbReference type="AlphaFoldDB" id="A0A9N9Y1D3"/>
<feature type="region of interest" description="Disordered" evidence="1">
    <location>
        <begin position="1"/>
        <end position="68"/>
    </location>
</feature>
<feature type="compositionally biased region" description="Low complexity" evidence="1">
    <location>
        <begin position="222"/>
        <end position="234"/>
    </location>
</feature>
<name>A0A9N9Y1D3_9HYPO</name>
<dbReference type="EMBL" id="CABFNO020001394">
    <property type="protein sequence ID" value="CAG9985130.1"/>
    <property type="molecule type" value="Genomic_DNA"/>
</dbReference>
<gene>
    <name evidence="2" type="ORF">CBYS24578_00006803</name>
</gene>
<feature type="region of interest" description="Disordered" evidence="1">
    <location>
        <begin position="123"/>
        <end position="142"/>
    </location>
</feature>
<evidence type="ECO:0000313" key="3">
    <source>
        <dbReference type="Proteomes" id="UP000754883"/>
    </source>
</evidence>
<feature type="compositionally biased region" description="Low complexity" evidence="1">
    <location>
        <begin position="272"/>
        <end position="294"/>
    </location>
</feature>